<organism evidence="1 2">
    <name type="scientific">Rotaria magnacalcarata</name>
    <dbReference type="NCBI Taxonomy" id="392030"/>
    <lineage>
        <taxon>Eukaryota</taxon>
        <taxon>Metazoa</taxon>
        <taxon>Spiralia</taxon>
        <taxon>Gnathifera</taxon>
        <taxon>Rotifera</taxon>
        <taxon>Eurotatoria</taxon>
        <taxon>Bdelloidea</taxon>
        <taxon>Philodinida</taxon>
        <taxon>Philodinidae</taxon>
        <taxon>Rotaria</taxon>
    </lineage>
</organism>
<feature type="non-terminal residue" evidence="1">
    <location>
        <position position="1"/>
    </location>
</feature>
<gene>
    <name evidence="1" type="ORF">UXM345_LOCUS3541</name>
</gene>
<feature type="non-terminal residue" evidence="1">
    <location>
        <position position="21"/>
    </location>
</feature>
<comment type="caution">
    <text evidence="1">The sequence shown here is derived from an EMBL/GenBank/DDBJ whole genome shotgun (WGS) entry which is preliminary data.</text>
</comment>
<dbReference type="Proteomes" id="UP000663842">
    <property type="component" value="Unassembled WGS sequence"/>
</dbReference>
<dbReference type="AlphaFoldDB" id="A0A819A4Y9"/>
<accession>A0A819A4Y9</accession>
<evidence type="ECO:0000313" key="1">
    <source>
        <dbReference type="EMBL" id="CAF3778287.1"/>
    </source>
</evidence>
<sequence>MVDYPYFDVFGNDPRPDLQNP</sequence>
<protein>
    <submittedName>
        <fullName evidence="1">Uncharacterized protein</fullName>
    </submittedName>
</protein>
<evidence type="ECO:0000313" key="2">
    <source>
        <dbReference type="Proteomes" id="UP000663842"/>
    </source>
</evidence>
<reference evidence="1" key="1">
    <citation type="submission" date="2021-02" db="EMBL/GenBank/DDBJ databases">
        <authorList>
            <person name="Nowell W R."/>
        </authorList>
    </citation>
    <scope>NUCLEOTIDE SEQUENCE</scope>
</reference>
<dbReference type="EMBL" id="CAJOBF010000232">
    <property type="protein sequence ID" value="CAF3778287.1"/>
    <property type="molecule type" value="Genomic_DNA"/>
</dbReference>
<name>A0A819A4Y9_9BILA</name>
<proteinExistence type="predicted"/>